<evidence type="ECO:0000313" key="5">
    <source>
        <dbReference type="Proteomes" id="UP000199079"/>
    </source>
</evidence>
<proteinExistence type="inferred from homology"/>
<dbReference type="PANTHER" id="PTHR45640">
    <property type="entry name" value="HEAT SHOCK PROTEIN HSP-12.2-RELATED"/>
    <property type="match status" value="1"/>
</dbReference>
<dbReference type="GO" id="GO:0051082">
    <property type="term" value="F:unfolded protein binding"/>
    <property type="evidence" value="ECO:0007669"/>
    <property type="project" value="TreeGrafter"/>
</dbReference>
<dbReference type="AlphaFoldDB" id="A0A1H3LVH9"/>
<protein>
    <submittedName>
        <fullName evidence="4">HSP20 family protein</fullName>
    </submittedName>
</protein>
<sequence length="123" mass="13907">MALPTGPTGSWMQPFDLPSRLFETGSNDYELYEEDDEFVLSVELPGFDPEEITVSWNEGVLNVAAEHEDAHREHRRTYHRRFRFPKDVDDESISAEYANGILEVRLPVRAGAAVSGTEIPIEA</sequence>
<dbReference type="InterPro" id="IPR001436">
    <property type="entry name" value="Alpha-crystallin/sHSP_animal"/>
</dbReference>
<evidence type="ECO:0000313" key="4">
    <source>
        <dbReference type="EMBL" id="SDY68069.1"/>
    </source>
</evidence>
<dbReference type="OrthoDB" id="198277at2157"/>
<gene>
    <name evidence="4" type="ORF">SAMN05216564_10810</name>
</gene>
<reference evidence="5" key="1">
    <citation type="submission" date="2016-10" db="EMBL/GenBank/DDBJ databases">
        <authorList>
            <person name="Varghese N."/>
            <person name="Submissions S."/>
        </authorList>
    </citation>
    <scope>NUCLEOTIDE SEQUENCE [LARGE SCALE GENOMIC DNA]</scope>
    <source>
        <strain evidence="5">DC30,IBRC 10041,KCTC 4046</strain>
    </source>
</reference>
<dbReference type="InterPro" id="IPR008978">
    <property type="entry name" value="HSP20-like_chaperone"/>
</dbReference>
<comment type="similarity">
    <text evidence="1 2">Belongs to the small heat shock protein (HSP20) family.</text>
</comment>
<evidence type="ECO:0000256" key="1">
    <source>
        <dbReference type="PROSITE-ProRule" id="PRU00285"/>
    </source>
</evidence>
<dbReference type="GO" id="GO:0042026">
    <property type="term" value="P:protein refolding"/>
    <property type="evidence" value="ECO:0007669"/>
    <property type="project" value="TreeGrafter"/>
</dbReference>
<evidence type="ECO:0000256" key="2">
    <source>
        <dbReference type="RuleBase" id="RU003616"/>
    </source>
</evidence>
<organism evidence="4 5">
    <name type="scientific">Halopenitus persicus</name>
    <dbReference type="NCBI Taxonomy" id="1048396"/>
    <lineage>
        <taxon>Archaea</taxon>
        <taxon>Methanobacteriati</taxon>
        <taxon>Methanobacteriota</taxon>
        <taxon>Stenosarchaea group</taxon>
        <taxon>Halobacteria</taxon>
        <taxon>Halobacteriales</taxon>
        <taxon>Haloferacaceae</taxon>
        <taxon>Halopenitus</taxon>
    </lineage>
</organism>
<accession>A0A1H3LVH9</accession>
<dbReference type="Pfam" id="PF00011">
    <property type="entry name" value="HSP20"/>
    <property type="match status" value="1"/>
</dbReference>
<name>A0A1H3LVH9_9EURY</name>
<dbReference type="Gene3D" id="2.60.40.790">
    <property type="match status" value="1"/>
</dbReference>
<dbReference type="EMBL" id="FNPC01000008">
    <property type="protein sequence ID" value="SDY68069.1"/>
    <property type="molecule type" value="Genomic_DNA"/>
</dbReference>
<dbReference type="CDD" id="cd06464">
    <property type="entry name" value="ACD_sHsps-like"/>
    <property type="match status" value="1"/>
</dbReference>
<dbReference type="Proteomes" id="UP000199079">
    <property type="component" value="Unassembled WGS sequence"/>
</dbReference>
<dbReference type="PROSITE" id="PS01031">
    <property type="entry name" value="SHSP"/>
    <property type="match status" value="1"/>
</dbReference>
<feature type="domain" description="SHSP" evidence="3">
    <location>
        <begin position="20"/>
        <end position="123"/>
    </location>
</feature>
<dbReference type="GeneID" id="43840219"/>
<dbReference type="InterPro" id="IPR002068">
    <property type="entry name" value="A-crystallin/Hsp20_dom"/>
</dbReference>
<dbReference type="SUPFAM" id="SSF49764">
    <property type="entry name" value="HSP20-like chaperones"/>
    <property type="match status" value="1"/>
</dbReference>
<dbReference type="GO" id="GO:0009408">
    <property type="term" value="P:response to heat"/>
    <property type="evidence" value="ECO:0007669"/>
    <property type="project" value="TreeGrafter"/>
</dbReference>
<evidence type="ECO:0000259" key="3">
    <source>
        <dbReference type="PROSITE" id="PS01031"/>
    </source>
</evidence>
<dbReference type="PANTHER" id="PTHR45640:SF26">
    <property type="entry name" value="RE23625P"/>
    <property type="match status" value="1"/>
</dbReference>
<keyword evidence="5" id="KW-1185">Reference proteome</keyword>
<dbReference type="GO" id="GO:0005737">
    <property type="term" value="C:cytoplasm"/>
    <property type="evidence" value="ECO:0007669"/>
    <property type="project" value="TreeGrafter"/>
</dbReference>
<dbReference type="RefSeq" id="WP_039401167.1">
    <property type="nucleotide sequence ID" value="NZ_FNPC01000008.1"/>
</dbReference>